<reference evidence="13" key="1">
    <citation type="submission" date="2014-05" db="EMBL/GenBank/DDBJ databases">
        <authorList>
            <person name="Chronopoulou M."/>
        </authorList>
    </citation>
    <scope>NUCLEOTIDE SEQUENCE</scope>
    <source>
        <tissue evidence="13">Whole organism</tissue>
    </source>
</reference>
<dbReference type="InterPro" id="IPR000933">
    <property type="entry name" value="Glyco_hydro_29"/>
</dbReference>
<dbReference type="InterPro" id="IPR057739">
    <property type="entry name" value="Glyco_hydro_29_N"/>
</dbReference>
<dbReference type="SMART" id="SM00812">
    <property type="entry name" value="Alpha_L_fucos"/>
    <property type="match status" value="1"/>
</dbReference>
<evidence type="ECO:0000256" key="5">
    <source>
        <dbReference type="ARBA" id="ARBA00022801"/>
    </source>
</evidence>
<keyword evidence="4 10" id="KW-0732">Signal</keyword>
<dbReference type="SUPFAM" id="SSF51445">
    <property type="entry name" value="(Trans)glycosidases"/>
    <property type="match status" value="1"/>
</dbReference>
<feature type="chain" id="PRO_5016196090" description="Putative alpha-L-fucosidase" evidence="10">
    <location>
        <begin position="21"/>
        <end position="471"/>
    </location>
</feature>
<dbReference type="Pfam" id="PF01120">
    <property type="entry name" value="Alpha_L_fucos"/>
    <property type="match status" value="1"/>
</dbReference>
<dbReference type="AlphaFoldDB" id="A0A0K2TI42"/>
<keyword evidence="5 10" id="KW-0378">Hydrolase</keyword>
<evidence type="ECO:0000256" key="6">
    <source>
        <dbReference type="ARBA" id="ARBA00023180"/>
    </source>
</evidence>
<evidence type="ECO:0000259" key="11">
    <source>
        <dbReference type="Pfam" id="PF01120"/>
    </source>
</evidence>
<keyword evidence="7 10" id="KW-0326">Glycosidase</keyword>
<dbReference type="PRINTS" id="PR00741">
    <property type="entry name" value="GLHYDRLASE29"/>
</dbReference>
<dbReference type="PANTHER" id="PTHR10030:SF37">
    <property type="entry name" value="ALPHA-L-FUCOSIDASE-RELATED"/>
    <property type="match status" value="1"/>
</dbReference>
<feature type="signal peptide" evidence="10">
    <location>
        <begin position="1"/>
        <end position="20"/>
    </location>
</feature>
<dbReference type="PIRSF" id="PIRSF001092">
    <property type="entry name" value="Alpha-L-fucosidase"/>
    <property type="match status" value="1"/>
</dbReference>
<dbReference type="InterPro" id="IPR016286">
    <property type="entry name" value="FUC_metazoa-typ"/>
</dbReference>
<organism evidence="13">
    <name type="scientific">Lepeophtheirus salmonis</name>
    <name type="common">Salmon louse</name>
    <name type="synonym">Caligus salmonis</name>
    <dbReference type="NCBI Taxonomy" id="72036"/>
    <lineage>
        <taxon>Eukaryota</taxon>
        <taxon>Metazoa</taxon>
        <taxon>Ecdysozoa</taxon>
        <taxon>Arthropoda</taxon>
        <taxon>Crustacea</taxon>
        <taxon>Multicrustacea</taxon>
        <taxon>Hexanauplia</taxon>
        <taxon>Copepoda</taxon>
        <taxon>Siphonostomatoida</taxon>
        <taxon>Caligidae</taxon>
        <taxon>Lepeophtheirus</taxon>
    </lineage>
</organism>
<dbReference type="OrthoDB" id="6039950at2759"/>
<dbReference type="InterPro" id="IPR031919">
    <property type="entry name" value="Fucosidase_C"/>
</dbReference>
<evidence type="ECO:0000256" key="8">
    <source>
        <dbReference type="ARBA" id="ARBA00074133"/>
    </source>
</evidence>
<dbReference type="GO" id="GO:0016139">
    <property type="term" value="P:glycoside catabolic process"/>
    <property type="evidence" value="ECO:0007669"/>
    <property type="project" value="TreeGrafter"/>
</dbReference>
<dbReference type="Pfam" id="PF16757">
    <property type="entry name" value="Fucosidase_C"/>
    <property type="match status" value="1"/>
</dbReference>
<evidence type="ECO:0000313" key="13">
    <source>
        <dbReference type="EMBL" id="CDW25470.1"/>
    </source>
</evidence>
<dbReference type="PANTHER" id="PTHR10030">
    <property type="entry name" value="ALPHA-L-FUCOSIDASE"/>
    <property type="match status" value="1"/>
</dbReference>
<keyword evidence="6" id="KW-0325">Glycoprotein</keyword>
<feature type="domain" description="Alpha-L-fucosidase C-terminal" evidence="12">
    <location>
        <begin position="363"/>
        <end position="442"/>
    </location>
</feature>
<comment type="similarity">
    <text evidence="2 10">Belongs to the glycosyl hydrolase 29 family.</text>
</comment>
<evidence type="ECO:0000256" key="7">
    <source>
        <dbReference type="ARBA" id="ARBA00023295"/>
    </source>
</evidence>
<dbReference type="GO" id="GO:0005764">
    <property type="term" value="C:lysosome"/>
    <property type="evidence" value="ECO:0007669"/>
    <property type="project" value="TreeGrafter"/>
</dbReference>
<dbReference type="EMBL" id="HACA01008109">
    <property type="protein sequence ID" value="CDW25470.1"/>
    <property type="molecule type" value="Transcribed_RNA"/>
</dbReference>
<proteinExistence type="inferred from homology"/>
<evidence type="ECO:0000256" key="10">
    <source>
        <dbReference type="PIRNR" id="PIRNR001092"/>
    </source>
</evidence>
<name>A0A0K2TI42_LEPSM</name>
<dbReference type="EC" id="3.2.1.51" evidence="3"/>
<sequence>MPRILCTALSLLYIVHTVYGKYTPDWASLDSRPLPGWYDKAKVGIFMHFGPYAVPGVTSEWFWWYWTQGGKDETKYMKQYYSPEFTYQDFGPMLKMDFFNSDEFAQLVKKSGAKYFVFTSKHHDGFANFKSSHNFGWNAVDIGPKRDVVGELKEAFNRVGGVHFGLYYSLFEWFNPLFLADKASNFSSRDYVLTKMIPEIKELVTKYSPEIYWSDGDGGVAPEIWGSKDILAWLFNESPMKDTIVTNDRWGTGTSQKHGSFYSGPDRYNPGHILKHKFEEALTLDKKSWGFRHEISCADVLSASELVQNVVTIVSCGGNILINIGPTKEGTIIPIFEERLLSMGSWLKVNGEGIYDSVPWFKQNETTLEEKIPIWYTHRPDLNSVYGTLFGWPNEEEIISIQYSTSIKNDTIISLLCYHQQPLHYEITTSPQSVKIYLPPFNKIKNSDGCFIDAIDAFMLKFQTPGLKYLN</sequence>
<evidence type="ECO:0000256" key="9">
    <source>
        <dbReference type="ARBA" id="ARBA00081661"/>
    </source>
</evidence>
<evidence type="ECO:0000256" key="2">
    <source>
        <dbReference type="ARBA" id="ARBA00007951"/>
    </source>
</evidence>
<protein>
    <recommendedName>
        <fullName evidence="8">Putative alpha-L-fucosidase</fullName>
        <ecNumber evidence="3">3.2.1.51</ecNumber>
    </recommendedName>
    <alternativeName>
        <fullName evidence="9">Alpha-L-fucoside fucohydrolase</fullName>
    </alternativeName>
</protein>
<evidence type="ECO:0000256" key="1">
    <source>
        <dbReference type="ARBA" id="ARBA00004071"/>
    </source>
</evidence>
<comment type="function">
    <text evidence="1">Alpha-L-fucosidase is responsible for hydrolyzing the alpha-1,6-linked fucose joined to the reducing-end N-acetylglucosamine of the carbohydrate moieties of glycoproteins.</text>
</comment>
<dbReference type="GO" id="GO:0006004">
    <property type="term" value="P:fucose metabolic process"/>
    <property type="evidence" value="ECO:0007669"/>
    <property type="project" value="InterPro"/>
</dbReference>
<dbReference type="FunFam" id="3.20.20.80:FF:000027">
    <property type="entry name" value="Alpha-L-fucosidase"/>
    <property type="match status" value="1"/>
</dbReference>
<dbReference type="Gene3D" id="3.20.20.80">
    <property type="entry name" value="Glycosidases"/>
    <property type="match status" value="1"/>
</dbReference>
<gene>
    <name evidence="13" type="primary">FUCA2</name>
</gene>
<dbReference type="InterPro" id="IPR017853">
    <property type="entry name" value="GH"/>
</dbReference>
<evidence type="ECO:0000256" key="3">
    <source>
        <dbReference type="ARBA" id="ARBA00012662"/>
    </source>
</evidence>
<accession>A0A0K2TI42</accession>
<dbReference type="GO" id="GO:0004560">
    <property type="term" value="F:alpha-L-fucosidase activity"/>
    <property type="evidence" value="ECO:0007669"/>
    <property type="project" value="UniProtKB-EC"/>
</dbReference>
<feature type="domain" description="Glycoside hydrolase family 29 N-terminal" evidence="11">
    <location>
        <begin position="20"/>
        <end position="352"/>
    </location>
</feature>
<evidence type="ECO:0000259" key="12">
    <source>
        <dbReference type="Pfam" id="PF16757"/>
    </source>
</evidence>
<evidence type="ECO:0000256" key="4">
    <source>
        <dbReference type="ARBA" id="ARBA00022729"/>
    </source>
</evidence>